<dbReference type="InterPro" id="IPR036691">
    <property type="entry name" value="Endo/exonu/phosph_ase_sf"/>
</dbReference>
<name>A0AAW2JMC0_SESRA</name>
<dbReference type="InterPro" id="IPR026960">
    <property type="entry name" value="RVT-Znf"/>
</dbReference>
<accession>A0AAW2JMC0</accession>
<protein>
    <submittedName>
        <fullName evidence="2">Ribonuclease H protein</fullName>
    </submittedName>
</protein>
<dbReference type="SUPFAM" id="SSF56219">
    <property type="entry name" value="DNase I-like"/>
    <property type="match status" value="1"/>
</dbReference>
<dbReference type="PANTHER" id="PTHR33116">
    <property type="entry name" value="REVERSE TRANSCRIPTASE ZINC-BINDING DOMAIN-CONTAINING PROTEIN-RELATED-RELATED"/>
    <property type="match status" value="1"/>
</dbReference>
<proteinExistence type="predicted"/>
<dbReference type="CDD" id="cd01650">
    <property type="entry name" value="RT_nLTR_like"/>
    <property type="match status" value="1"/>
</dbReference>
<reference evidence="2" key="2">
    <citation type="journal article" date="2024" name="Plant">
        <title>Genomic evolution and insights into agronomic trait innovations of Sesamum species.</title>
        <authorList>
            <person name="Miao H."/>
            <person name="Wang L."/>
            <person name="Qu L."/>
            <person name="Liu H."/>
            <person name="Sun Y."/>
            <person name="Le M."/>
            <person name="Wang Q."/>
            <person name="Wei S."/>
            <person name="Zheng Y."/>
            <person name="Lin W."/>
            <person name="Duan Y."/>
            <person name="Cao H."/>
            <person name="Xiong S."/>
            <person name="Wang X."/>
            <person name="Wei L."/>
            <person name="Li C."/>
            <person name="Ma Q."/>
            <person name="Ju M."/>
            <person name="Zhao R."/>
            <person name="Li G."/>
            <person name="Mu C."/>
            <person name="Tian Q."/>
            <person name="Mei H."/>
            <person name="Zhang T."/>
            <person name="Gao T."/>
            <person name="Zhang H."/>
        </authorList>
    </citation>
    <scope>NUCLEOTIDE SEQUENCE</scope>
    <source>
        <strain evidence="2">G02</strain>
    </source>
</reference>
<comment type="caution">
    <text evidence="2">The sequence shown here is derived from an EMBL/GenBank/DDBJ whole genome shotgun (WGS) entry which is preliminary data.</text>
</comment>
<evidence type="ECO:0000259" key="1">
    <source>
        <dbReference type="PROSITE" id="PS50878"/>
    </source>
</evidence>
<dbReference type="InterPro" id="IPR043502">
    <property type="entry name" value="DNA/RNA_pol_sf"/>
</dbReference>
<dbReference type="SUPFAM" id="SSF56672">
    <property type="entry name" value="DNA/RNA polymerases"/>
    <property type="match status" value="1"/>
</dbReference>
<dbReference type="Pfam" id="PF00078">
    <property type="entry name" value="RVT_1"/>
    <property type="match status" value="1"/>
</dbReference>
<dbReference type="EMBL" id="JACGWJ010000034">
    <property type="protein sequence ID" value="KAL0295479.1"/>
    <property type="molecule type" value="Genomic_DNA"/>
</dbReference>
<sequence length="1049" mass="119409">MNKKEHTKCLITVLYGDYDLIPRRGLWRNIVHLSVGICEEPWLVTGDFNAVIDDSEVSGNAADTSTSMAEFQECVTTAELHHLPFTGAPFTWHNCSEGGRSLWKRLDRMLVNENWLTVWPATKYVSATPRTSDHAPLIIQGDEGQKEASMFRFENFVTKIPGFISCVEDVWKHHIVGTAMYTFTRKLKALKPVLRELRRQQGDLSQNVHLAEKFLYVAQSLNQEFQHDNVLILLEKCCRIVYCKAVALEVNMLQQRAKLRWLKGGDICSKIFFRKINARRASQRVFQIHNANGLLVMNYPDVIKEFVNFYQQLFGGARRTTQIDLGHLQALTKNTISESEADQIISPIQRQEIKDALFDIDEDSAPGPDGFSSGFFKSSWAVIGEDFCRAVCEFFDSNRMLKQLNTTLLVLIPKVNMPVTVADFRPIACCNVIYKVISKIMVKRMQLVLDKLIDNTQNAFVPGRCISSNVLLAQELLSGYNQKKLPPRCTIKVDLQKAYDMVDWEYLLAVLRLFKFPAKFISWVEQCITTASFSISINGGIHGFFQSTRGLRQGDPISPYLFVLVMESFHLLLQQKVKSDSNFNYHWRCKELGIVNLSFTDDLLLFCKADLHSVSVLKAGLMEFKQLSGLQANAQKSQIITSKAAAQQQSQIQEIMGFSIGSLPIKYLGVPLTSSKLTMADCNPLIQKIESRIAGWNQLNLSYAGRVQLIKSVLSSLHLYWSSIFILPKGVVTVIEQKFRKFLWKGTGNFKVAWDTICHPLSHGGLGIRKIRKGIEFQVGDGNSFKLWLDPWLIDGPLVTQYPSGPIITGLPTHSCLNVVIDHGRWKWPADSHTEIAEITSMLPAIHPGSHDQVVWKNASGKYSSVDAYKLFTPPSYPVLWASLFRGPFITPRHTFILWLAILGRLSTVDKPWCNSGNQNCILCDQNLMETHSHLFFECTYSKKCLEIMKDKVKFKWPHLEWKLGIIWASKRWRGPHLLNAASRASLAAIVYFIWQERNGRIFQGKARSAEGLSKIILEHVRCRIISDEIKPSSQAFNLYRIWHIAWNF</sequence>
<dbReference type="Pfam" id="PF13966">
    <property type="entry name" value="zf-RVT"/>
    <property type="match status" value="1"/>
</dbReference>
<organism evidence="2">
    <name type="scientific">Sesamum radiatum</name>
    <name type="common">Black benniseed</name>
    <dbReference type="NCBI Taxonomy" id="300843"/>
    <lineage>
        <taxon>Eukaryota</taxon>
        <taxon>Viridiplantae</taxon>
        <taxon>Streptophyta</taxon>
        <taxon>Embryophyta</taxon>
        <taxon>Tracheophyta</taxon>
        <taxon>Spermatophyta</taxon>
        <taxon>Magnoliopsida</taxon>
        <taxon>eudicotyledons</taxon>
        <taxon>Gunneridae</taxon>
        <taxon>Pentapetalae</taxon>
        <taxon>asterids</taxon>
        <taxon>lamiids</taxon>
        <taxon>Lamiales</taxon>
        <taxon>Pedaliaceae</taxon>
        <taxon>Sesamum</taxon>
    </lineage>
</organism>
<dbReference type="PANTHER" id="PTHR33116:SF84">
    <property type="entry name" value="RNA-DIRECTED DNA POLYMERASE"/>
    <property type="match status" value="1"/>
</dbReference>
<gene>
    <name evidence="2" type="ORF">Sradi_6834700</name>
</gene>
<evidence type="ECO:0000313" key="2">
    <source>
        <dbReference type="EMBL" id="KAL0295479.1"/>
    </source>
</evidence>
<dbReference type="InterPro" id="IPR000477">
    <property type="entry name" value="RT_dom"/>
</dbReference>
<dbReference type="AlphaFoldDB" id="A0AAW2JMC0"/>
<dbReference type="PROSITE" id="PS50878">
    <property type="entry name" value="RT_POL"/>
    <property type="match status" value="1"/>
</dbReference>
<dbReference type="Gene3D" id="3.60.10.10">
    <property type="entry name" value="Endonuclease/exonuclease/phosphatase"/>
    <property type="match status" value="1"/>
</dbReference>
<reference evidence="2" key="1">
    <citation type="submission" date="2020-06" db="EMBL/GenBank/DDBJ databases">
        <authorList>
            <person name="Li T."/>
            <person name="Hu X."/>
            <person name="Zhang T."/>
            <person name="Song X."/>
            <person name="Zhang H."/>
            <person name="Dai N."/>
            <person name="Sheng W."/>
            <person name="Hou X."/>
            <person name="Wei L."/>
        </authorList>
    </citation>
    <scope>NUCLEOTIDE SEQUENCE</scope>
    <source>
        <strain evidence="2">G02</strain>
        <tissue evidence="2">Leaf</tissue>
    </source>
</reference>
<feature type="domain" description="Reverse transcriptase" evidence="1">
    <location>
        <begin position="393"/>
        <end position="660"/>
    </location>
</feature>